<organism evidence="1 2">
    <name type="scientific">Terrihalobacillus insolitus</name>
    <dbReference type="NCBI Taxonomy" id="2950438"/>
    <lineage>
        <taxon>Bacteria</taxon>
        <taxon>Bacillati</taxon>
        <taxon>Bacillota</taxon>
        <taxon>Bacilli</taxon>
        <taxon>Bacillales</taxon>
        <taxon>Bacillaceae</taxon>
        <taxon>Terrihalobacillus</taxon>
    </lineage>
</organism>
<keyword evidence="2" id="KW-1185">Reference proteome</keyword>
<dbReference type="RefSeq" id="WP_272437185.1">
    <property type="nucleotide sequence ID" value="NZ_JAMQKB010000014.1"/>
</dbReference>
<comment type="caution">
    <text evidence="1">The sequence shown here is derived from an EMBL/GenBank/DDBJ whole genome shotgun (WGS) entry which is preliminary data.</text>
</comment>
<dbReference type="EMBL" id="JAMQKB010000014">
    <property type="protein sequence ID" value="MDC3425376.1"/>
    <property type="molecule type" value="Genomic_DNA"/>
</dbReference>
<sequence>MKSKLKMLNSKTTKGWKIGLGSAALIGSMVAGPLGTSAAETNPGFEVSSQTTNAQVSQLDVIKRELRKYTSVKAAEKAGYTKLTDFVPQMGYHYTNTAAVGTDLPNILLYAPVNGVLTLVGAEWGTADPNAESPIDGTNFNLVHKASAHYTDGSEMEWADPTTVPQTNPDTGATLDQWHPDLYGMHVWFLDNPNGTFADMNPALNNVIGHEDLRP</sequence>
<evidence type="ECO:0000313" key="1">
    <source>
        <dbReference type="EMBL" id="MDC3425376.1"/>
    </source>
</evidence>
<dbReference type="Proteomes" id="UP001145050">
    <property type="component" value="Unassembled WGS sequence"/>
</dbReference>
<gene>
    <name evidence="1" type="ORF">NC797_12785</name>
</gene>
<name>A0A9X3WW98_9BACI</name>
<reference evidence="1" key="1">
    <citation type="submission" date="2022-06" db="EMBL/GenBank/DDBJ databases">
        <title>Aquibacillus sp. a new bacterium isolated from soil saline samples.</title>
        <authorList>
            <person name="Galisteo C."/>
            <person name="De La Haba R."/>
            <person name="Sanchez-Porro C."/>
            <person name="Ventosa A."/>
        </authorList>
    </citation>
    <scope>NUCLEOTIDE SEQUENCE</scope>
    <source>
        <strain evidence="1">3ASR75-11</strain>
    </source>
</reference>
<dbReference type="AlphaFoldDB" id="A0A9X3WW98"/>
<proteinExistence type="predicted"/>
<protein>
    <submittedName>
        <fullName evidence="1">Uncharacterized protein</fullName>
    </submittedName>
</protein>
<evidence type="ECO:0000313" key="2">
    <source>
        <dbReference type="Proteomes" id="UP001145050"/>
    </source>
</evidence>
<accession>A0A9X3WW98</accession>